<proteinExistence type="predicted"/>
<evidence type="ECO:0000313" key="2">
    <source>
        <dbReference type="EMBL" id="KAF2586442.1"/>
    </source>
</evidence>
<protein>
    <submittedName>
        <fullName evidence="2">Uncharacterized protein</fullName>
    </submittedName>
</protein>
<dbReference type="AlphaFoldDB" id="A0A8S9JX09"/>
<feature type="compositionally biased region" description="Polar residues" evidence="1">
    <location>
        <begin position="1"/>
        <end position="12"/>
    </location>
</feature>
<gene>
    <name evidence="2" type="ORF">F2Q70_00037877</name>
</gene>
<organism evidence="2">
    <name type="scientific">Brassica cretica</name>
    <name type="common">Mustard</name>
    <dbReference type="NCBI Taxonomy" id="69181"/>
    <lineage>
        <taxon>Eukaryota</taxon>
        <taxon>Viridiplantae</taxon>
        <taxon>Streptophyta</taxon>
        <taxon>Embryophyta</taxon>
        <taxon>Tracheophyta</taxon>
        <taxon>Spermatophyta</taxon>
        <taxon>Magnoliopsida</taxon>
        <taxon>eudicotyledons</taxon>
        <taxon>Gunneridae</taxon>
        <taxon>Pentapetalae</taxon>
        <taxon>rosids</taxon>
        <taxon>malvids</taxon>
        <taxon>Brassicales</taxon>
        <taxon>Brassicaceae</taxon>
        <taxon>Brassiceae</taxon>
        <taxon>Brassica</taxon>
    </lineage>
</organism>
<comment type="caution">
    <text evidence="2">The sequence shown here is derived from an EMBL/GenBank/DDBJ whole genome shotgun (WGS) entry which is preliminary data.</text>
</comment>
<dbReference type="EMBL" id="QGKY02000246">
    <property type="protein sequence ID" value="KAF2586442.1"/>
    <property type="molecule type" value="Genomic_DNA"/>
</dbReference>
<accession>A0A8S9JX09</accession>
<name>A0A8S9JX09_BRACR</name>
<reference evidence="2" key="1">
    <citation type="submission" date="2019-12" db="EMBL/GenBank/DDBJ databases">
        <title>Genome sequencing and annotation of Brassica cretica.</title>
        <authorList>
            <person name="Studholme D.J."/>
            <person name="Sarris P.F."/>
        </authorList>
    </citation>
    <scope>NUCLEOTIDE SEQUENCE</scope>
    <source>
        <strain evidence="2">PFS-102/07</strain>
        <tissue evidence="2">Leaf</tissue>
    </source>
</reference>
<sequence length="81" mass="9054">MRIVMDSTSFYDQNDEMLDDEIQGEKASEPSLTGKKRKETERSSSDLPPNQGRKLLIEESAGKTLSNKKMILHNATVVSVV</sequence>
<evidence type="ECO:0000256" key="1">
    <source>
        <dbReference type="SAM" id="MobiDB-lite"/>
    </source>
</evidence>
<feature type="compositionally biased region" description="Acidic residues" evidence="1">
    <location>
        <begin position="13"/>
        <end position="22"/>
    </location>
</feature>
<feature type="region of interest" description="Disordered" evidence="1">
    <location>
        <begin position="1"/>
        <end position="54"/>
    </location>
</feature>